<evidence type="ECO:0000256" key="3">
    <source>
        <dbReference type="ARBA" id="ARBA00022692"/>
    </source>
</evidence>
<dbReference type="FunFam" id="1.10.357.140:FF:000006">
    <property type="entry name" value="Protoheme IX farnesyltransferase, mitochondrial"/>
    <property type="match status" value="1"/>
</dbReference>
<keyword evidence="10" id="KW-1185">Reference proteome</keyword>
<feature type="transmembrane region" description="Helical" evidence="8">
    <location>
        <begin position="72"/>
        <end position="93"/>
    </location>
</feature>
<dbReference type="Pfam" id="PF01040">
    <property type="entry name" value="UbiA"/>
    <property type="match status" value="1"/>
</dbReference>
<dbReference type="Proteomes" id="UP000886520">
    <property type="component" value="Chromosome 12"/>
</dbReference>
<name>A0A9D4URA9_ADICA</name>
<proteinExistence type="predicted"/>
<evidence type="ECO:0000256" key="1">
    <source>
        <dbReference type="ARBA" id="ARBA00004141"/>
    </source>
</evidence>
<protein>
    <recommendedName>
        <fullName evidence="7">Heme O synthase</fullName>
    </recommendedName>
</protein>
<keyword evidence="4 8" id="KW-1133">Transmembrane helix</keyword>
<feature type="transmembrane region" description="Helical" evidence="8">
    <location>
        <begin position="99"/>
        <end position="118"/>
    </location>
</feature>
<organism evidence="9 10">
    <name type="scientific">Adiantum capillus-veneris</name>
    <name type="common">Maidenhair fern</name>
    <dbReference type="NCBI Taxonomy" id="13818"/>
    <lineage>
        <taxon>Eukaryota</taxon>
        <taxon>Viridiplantae</taxon>
        <taxon>Streptophyta</taxon>
        <taxon>Embryophyta</taxon>
        <taxon>Tracheophyta</taxon>
        <taxon>Polypodiopsida</taxon>
        <taxon>Polypodiidae</taxon>
        <taxon>Polypodiales</taxon>
        <taxon>Pteridineae</taxon>
        <taxon>Pteridaceae</taxon>
        <taxon>Vittarioideae</taxon>
        <taxon>Adiantum</taxon>
    </lineage>
</organism>
<dbReference type="GO" id="GO:0006784">
    <property type="term" value="P:heme A biosynthetic process"/>
    <property type="evidence" value="ECO:0007669"/>
    <property type="project" value="TreeGrafter"/>
</dbReference>
<dbReference type="AlphaFoldDB" id="A0A9D4URA9"/>
<dbReference type="GO" id="GO:0008495">
    <property type="term" value="F:protoheme IX farnesyltransferase activity"/>
    <property type="evidence" value="ECO:0007669"/>
    <property type="project" value="InterPro"/>
</dbReference>
<evidence type="ECO:0000313" key="10">
    <source>
        <dbReference type="Proteomes" id="UP000886520"/>
    </source>
</evidence>
<dbReference type="PANTHER" id="PTHR43448">
    <property type="entry name" value="PROTOHEME IX FARNESYLTRANSFERASE, MITOCHONDRIAL"/>
    <property type="match status" value="1"/>
</dbReference>
<dbReference type="OrthoDB" id="5211at2759"/>
<evidence type="ECO:0000256" key="8">
    <source>
        <dbReference type="SAM" id="Phobius"/>
    </source>
</evidence>
<evidence type="ECO:0000256" key="2">
    <source>
        <dbReference type="ARBA" id="ARBA00022679"/>
    </source>
</evidence>
<dbReference type="PANTHER" id="PTHR43448:SF2">
    <property type="entry name" value="PROTOHEME IX FARNESYLTRANSFERASE, MITOCHONDRIAL"/>
    <property type="match status" value="1"/>
</dbReference>
<dbReference type="EMBL" id="JABFUD020000012">
    <property type="protein sequence ID" value="KAI5072660.1"/>
    <property type="molecule type" value="Genomic_DNA"/>
</dbReference>
<dbReference type="InterPro" id="IPR006369">
    <property type="entry name" value="Protohaem_IX_farnesylTrfase"/>
</dbReference>
<comment type="caution">
    <text evidence="9">The sequence shown here is derived from an EMBL/GenBank/DDBJ whole genome shotgun (WGS) entry which is preliminary data.</text>
</comment>
<sequence>MFHWDSMLVVTTAGAGYVMGSGLAIDMSGLSCTCLGTFLVAAAANTINQVLEVENDGQMKRTKRRPLPSKRITTENAMAWAAATSIGGVALLANQANMVAAGLGAINLVLYTLVYTPLKQIHPINTWVGAVVGAVPPLLGWAAAAGEVSIGGWILASALYFWQIPHFMAIAYLCRQDYAAGGFRMLSMQDDSGQRTALASLRNCIYLAPLGYLAYKHGLTTQWFGVETALLSAGMGVMAASFYRKPSTEGAKKLFRTSLLYLPFLLTAMIAHRLPNEDTKEVFNENRTRDVLDADIAFEERGEDQAKQFSQPPVAYFSVAPFPFLPVPDFRSS</sequence>
<dbReference type="InterPro" id="IPR000537">
    <property type="entry name" value="UbiA_prenyltransferase"/>
</dbReference>
<evidence type="ECO:0000256" key="6">
    <source>
        <dbReference type="ARBA" id="ARBA00023136"/>
    </source>
</evidence>
<dbReference type="GO" id="GO:0016020">
    <property type="term" value="C:membrane"/>
    <property type="evidence" value="ECO:0007669"/>
    <property type="project" value="UniProtKB-SubCell"/>
</dbReference>
<keyword evidence="6 8" id="KW-0472">Membrane</keyword>
<feature type="transmembrane region" description="Helical" evidence="8">
    <location>
        <begin position="125"/>
        <end position="144"/>
    </location>
</feature>
<keyword evidence="2" id="KW-0808">Transferase</keyword>
<reference evidence="9" key="1">
    <citation type="submission" date="2021-01" db="EMBL/GenBank/DDBJ databases">
        <title>Adiantum capillus-veneris genome.</title>
        <authorList>
            <person name="Fang Y."/>
            <person name="Liao Q."/>
        </authorList>
    </citation>
    <scope>NUCLEOTIDE SEQUENCE</scope>
    <source>
        <strain evidence="9">H3</strain>
        <tissue evidence="9">Leaf</tissue>
    </source>
</reference>
<gene>
    <name evidence="9" type="ORF">GOP47_0012766</name>
</gene>
<accession>A0A9D4URA9</accession>
<feature type="transmembrane region" description="Helical" evidence="8">
    <location>
        <begin position="150"/>
        <end position="174"/>
    </location>
</feature>
<dbReference type="GO" id="GO:0005739">
    <property type="term" value="C:mitochondrion"/>
    <property type="evidence" value="ECO:0007669"/>
    <property type="project" value="TreeGrafter"/>
</dbReference>
<evidence type="ECO:0000256" key="5">
    <source>
        <dbReference type="ARBA" id="ARBA00023133"/>
    </source>
</evidence>
<dbReference type="CDD" id="cd13957">
    <property type="entry name" value="PT_UbiA_Cox10"/>
    <property type="match status" value="1"/>
</dbReference>
<comment type="subcellular location">
    <subcellularLocation>
        <location evidence="1">Membrane</location>
        <topology evidence="1">Multi-pass membrane protein</topology>
    </subcellularLocation>
</comment>
<evidence type="ECO:0000256" key="7">
    <source>
        <dbReference type="ARBA" id="ARBA00030253"/>
    </source>
</evidence>
<feature type="transmembrane region" description="Helical" evidence="8">
    <location>
        <begin position="30"/>
        <end position="51"/>
    </location>
</feature>
<dbReference type="NCBIfam" id="TIGR01473">
    <property type="entry name" value="cyoE_ctaB"/>
    <property type="match status" value="1"/>
</dbReference>
<evidence type="ECO:0000313" key="9">
    <source>
        <dbReference type="EMBL" id="KAI5072660.1"/>
    </source>
</evidence>
<evidence type="ECO:0000256" key="4">
    <source>
        <dbReference type="ARBA" id="ARBA00022989"/>
    </source>
</evidence>
<keyword evidence="3 8" id="KW-0812">Transmembrane</keyword>
<dbReference type="Gene3D" id="1.10.357.140">
    <property type="entry name" value="UbiA prenyltransferase"/>
    <property type="match status" value="1"/>
</dbReference>
<dbReference type="InterPro" id="IPR044878">
    <property type="entry name" value="UbiA_sf"/>
</dbReference>
<keyword evidence="5" id="KW-0350">Heme biosynthesis</keyword>